<dbReference type="RefSeq" id="WP_166917646.1">
    <property type="nucleotide sequence ID" value="NZ_CP050253.1"/>
</dbReference>
<dbReference type="PROSITE" id="PS00785">
    <property type="entry name" value="5_NUCLEOTIDASE_1"/>
    <property type="match status" value="1"/>
</dbReference>
<dbReference type="InterPro" id="IPR036907">
    <property type="entry name" value="5'-Nucleotdase_C_sf"/>
</dbReference>
<dbReference type="PRINTS" id="PR01607">
    <property type="entry name" value="APYRASEFAMLY"/>
</dbReference>
<evidence type="ECO:0000259" key="6">
    <source>
        <dbReference type="Pfam" id="PF00149"/>
    </source>
</evidence>
<accession>A0A6G9IDN3</accession>
<dbReference type="NCBIfam" id="NF007109">
    <property type="entry name" value="PRK09558.1"/>
    <property type="match status" value="1"/>
</dbReference>
<dbReference type="GO" id="GO:0008768">
    <property type="term" value="F:UDP-sugar diphosphatase activity"/>
    <property type="evidence" value="ECO:0007669"/>
    <property type="project" value="TreeGrafter"/>
</dbReference>
<dbReference type="Gene3D" id="3.90.780.10">
    <property type="entry name" value="5'-Nucleotidase, C-terminal domain"/>
    <property type="match status" value="1"/>
</dbReference>
<dbReference type="Proteomes" id="UP000501168">
    <property type="component" value="Chromosome"/>
</dbReference>
<dbReference type="InterPro" id="IPR029052">
    <property type="entry name" value="Metallo-depent_PP-like"/>
</dbReference>
<dbReference type="GO" id="GO:0009166">
    <property type="term" value="P:nucleotide catabolic process"/>
    <property type="evidence" value="ECO:0007669"/>
    <property type="project" value="InterPro"/>
</dbReference>
<keyword evidence="4 5" id="KW-0547">Nucleotide-binding</keyword>
<gene>
    <name evidence="8" type="ORF">IPMB12_01005</name>
</gene>
<reference evidence="8 9" key="1">
    <citation type="submission" date="2020-03" db="EMBL/GenBank/DDBJ databases">
        <title>Complete genome sequence of Orbus sp. IPMB12 (BCRC 80908).</title>
        <authorList>
            <person name="Lo W.-S."/>
            <person name="Chang T.-H."/>
            <person name="Kuo C.-H."/>
        </authorList>
    </citation>
    <scope>NUCLEOTIDE SEQUENCE [LARGE SCALE GENOMIC DNA]</scope>
    <source>
        <strain evidence="8 9">IPMB12</strain>
    </source>
</reference>
<dbReference type="EMBL" id="CP050253">
    <property type="protein sequence ID" value="QIQ22351.1"/>
    <property type="molecule type" value="Genomic_DNA"/>
</dbReference>
<feature type="domain" description="Calcineurin-like phosphoesterase" evidence="6">
    <location>
        <begin position="19"/>
        <end position="237"/>
    </location>
</feature>
<dbReference type="InterPro" id="IPR006146">
    <property type="entry name" value="5'-Nucleotdase_CS"/>
</dbReference>
<dbReference type="SUPFAM" id="SSF55816">
    <property type="entry name" value="5'-nucleotidase (syn. UDP-sugar hydrolase), C-terminal domain"/>
    <property type="match status" value="1"/>
</dbReference>
<dbReference type="GO" id="GO:0046872">
    <property type="term" value="F:metal ion binding"/>
    <property type="evidence" value="ECO:0007669"/>
    <property type="project" value="UniProtKB-KW"/>
</dbReference>
<feature type="domain" description="5'-Nucleotidase C-terminal" evidence="7">
    <location>
        <begin position="347"/>
        <end position="494"/>
    </location>
</feature>
<keyword evidence="5 8" id="KW-0378">Hydrolase</keyword>
<evidence type="ECO:0000256" key="5">
    <source>
        <dbReference type="RuleBase" id="RU362119"/>
    </source>
</evidence>
<dbReference type="Pfam" id="PF00149">
    <property type="entry name" value="Metallophos"/>
    <property type="match status" value="1"/>
</dbReference>
<dbReference type="GO" id="GO:0000166">
    <property type="term" value="F:nucleotide binding"/>
    <property type="evidence" value="ECO:0007669"/>
    <property type="project" value="UniProtKB-KW"/>
</dbReference>
<dbReference type="Gene3D" id="3.60.21.10">
    <property type="match status" value="1"/>
</dbReference>
<dbReference type="SUPFAM" id="SSF56300">
    <property type="entry name" value="Metallo-dependent phosphatases"/>
    <property type="match status" value="1"/>
</dbReference>
<dbReference type="InParanoid" id="A0A6G9IDN3"/>
<protein>
    <submittedName>
        <fullName evidence="8">Bifunctional UDP-sugar hydrolase/5'-nucleotidase</fullName>
    </submittedName>
</protein>
<comment type="similarity">
    <text evidence="1 5">Belongs to the 5'-nucleotidase family.</text>
</comment>
<dbReference type="PROSITE" id="PS00786">
    <property type="entry name" value="5_NUCLEOTIDASE_2"/>
    <property type="match status" value="1"/>
</dbReference>
<dbReference type="GO" id="GO:0008253">
    <property type="term" value="F:5'-nucleotidase activity"/>
    <property type="evidence" value="ECO:0007669"/>
    <property type="project" value="TreeGrafter"/>
</dbReference>
<name>A0A6G9IDN3_9GAMM</name>
<keyword evidence="9" id="KW-1185">Reference proteome</keyword>
<dbReference type="KEGG" id="orb:IPMB12_01005"/>
<evidence type="ECO:0000259" key="7">
    <source>
        <dbReference type="Pfam" id="PF02872"/>
    </source>
</evidence>
<dbReference type="GO" id="GO:0030288">
    <property type="term" value="C:outer membrane-bounded periplasmic space"/>
    <property type="evidence" value="ECO:0007669"/>
    <property type="project" value="TreeGrafter"/>
</dbReference>
<dbReference type="InterPro" id="IPR008334">
    <property type="entry name" value="5'-Nucleotdase_C"/>
</dbReference>
<dbReference type="PANTHER" id="PTHR11575">
    <property type="entry name" value="5'-NUCLEOTIDASE-RELATED"/>
    <property type="match status" value="1"/>
</dbReference>
<dbReference type="FunCoup" id="A0A6G9IDN3">
    <property type="interactions" value="153"/>
</dbReference>
<evidence type="ECO:0000256" key="4">
    <source>
        <dbReference type="ARBA" id="ARBA00022741"/>
    </source>
</evidence>
<keyword evidence="2" id="KW-0479">Metal-binding</keyword>
<dbReference type="Pfam" id="PF02872">
    <property type="entry name" value="5_nucleotid_C"/>
    <property type="match status" value="1"/>
</dbReference>
<evidence type="ECO:0000256" key="3">
    <source>
        <dbReference type="ARBA" id="ARBA00022729"/>
    </source>
</evidence>
<dbReference type="PANTHER" id="PTHR11575:SF46">
    <property type="entry name" value="PROTEIN USHA"/>
    <property type="match status" value="1"/>
</dbReference>
<dbReference type="InterPro" id="IPR006179">
    <property type="entry name" value="5_nucleotidase/apyrase"/>
</dbReference>
<evidence type="ECO:0000256" key="2">
    <source>
        <dbReference type="ARBA" id="ARBA00022723"/>
    </source>
</evidence>
<organism evidence="8 9">
    <name type="scientific">Zophobihabitans entericus</name>
    <dbReference type="NCBI Taxonomy" id="1635327"/>
    <lineage>
        <taxon>Bacteria</taxon>
        <taxon>Pseudomonadati</taxon>
        <taxon>Pseudomonadota</taxon>
        <taxon>Gammaproteobacteria</taxon>
        <taxon>Orbales</taxon>
        <taxon>Orbaceae</taxon>
        <taxon>Zophobihabitans</taxon>
    </lineage>
</organism>
<dbReference type="InterPro" id="IPR004843">
    <property type="entry name" value="Calcineurin-like_PHP"/>
</dbReference>
<dbReference type="AlphaFoldDB" id="A0A6G9IDN3"/>
<evidence type="ECO:0000313" key="9">
    <source>
        <dbReference type="Proteomes" id="UP000501168"/>
    </source>
</evidence>
<proteinExistence type="inferred from homology"/>
<evidence type="ECO:0000313" key="8">
    <source>
        <dbReference type="EMBL" id="QIQ22351.1"/>
    </source>
</evidence>
<sequence>MLVSMGTQAWEKDKLYQITILHTNDHHGHFWQSEIGEYGLAAQKTVIDNIREEVKANDGILFVLSGGDINTGVPESDIQDAEPDFMGMNLIGYDAMAVGNHEFDNDISVIRQQQKWAIFPFLSANIYEKSTGIRVFEPYALFNQQDIKFAIIGLTTEDTPVISDIKYTQDFDFRLPAPEAKNVIEDLRQTQAPDITIAVTHMGHYDNGEHGSNAPGDVELARTLPAGYLNMIIGGHSQDPVCMVAENVKDANYVPGTECKPDQQNGTWIMQAHEWGKYVGRADFTFINGELTLNSYKLVPINLMKEVQDENGVGKLQYYTEQISQNQDMLELLTPYQEKGKEKLLIVVGSIDGRFEGERSKVRSEQTNLGELILASHIERTNADVGIVTGGMIRDSLIEGNITYRDILRVQPFANTVVYADMKGSELFDYLTVAANKSKGSGAYAQFANVSLVADGQNISDVKIKGEPLDLNKTYRLVTQNFIGLGGDGYPAINTLSTYVDTGFMEADVIKQYFEKHSPIKVSDFEPKGEIIYTE</sequence>
<evidence type="ECO:0000256" key="1">
    <source>
        <dbReference type="ARBA" id="ARBA00006654"/>
    </source>
</evidence>
<keyword evidence="3" id="KW-0732">Signal</keyword>